<evidence type="ECO:0000313" key="3">
    <source>
        <dbReference type="Proteomes" id="UP000324479"/>
    </source>
</evidence>
<accession>A0A5M6DAT6</accession>
<keyword evidence="2" id="KW-0808">Transferase</keyword>
<feature type="domain" description="Phosphoribosyltransferase" evidence="1">
    <location>
        <begin position="7"/>
        <end position="186"/>
    </location>
</feature>
<dbReference type="InterPro" id="IPR000836">
    <property type="entry name" value="PRTase_dom"/>
</dbReference>
<dbReference type="Gene3D" id="3.40.50.2020">
    <property type="match status" value="1"/>
</dbReference>
<dbReference type="SUPFAM" id="SSF53271">
    <property type="entry name" value="PRTase-like"/>
    <property type="match status" value="1"/>
</dbReference>
<dbReference type="CDD" id="cd06223">
    <property type="entry name" value="PRTases_typeI"/>
    <property type="match status" value="1"/>
</dbReference>
<keyword evidence="3" id="KW-1185">Reference proteome</keyword>
<dbReference type="RefSeq" id="WP_150076794.1">
    <property type="nucleotide sequence ID" value="NZ_VWOX01000006.1"/>
</dbReference>
<comment type="caution">
    <text evidence="2">The sequence shown here is derived from an EMBL/GenBank/DDBJ whole genome shotgun (WGS) entry which is preliminary data.</text>
</comment>
<name>A0A5M6DAT6_9BACT</name>
<evidence type="ECO:0000313" key="2">
    <source>
        <dbReference type="EMBL" id="KAA5543129.1"/>
    </source>
</evidence>
<dbReference type="AlphaFoldDB" id="A0A5M6DAT6"/>
<dbReference type="GO" id="GO:0016757">
    <property type="term" value="F:glycosyltransferase activity"/>
    <property type="evidence" value="ECO:0007669"/>
    <property type="project" value="UniProtKB-KW"/>
</dbReference>
<dbReference type="Pfam" id="PF00156">
    <property type="entry name" value="Pribosyltran"/>
    <property type="match status" value="1"/>
</dbReference>
<protein>
    <submittedName>
        <fullName evidence="2">Phosphoribosyltransferase</fullName>
    </submittedName>
</protein>
<keyword evidence="2" id="KW-0328">Glycosyltransferase</keyword>
<sequence>MFHDRQDAGRRLAEELHNVPMVRPVVLGVPRGGMVVAAEIASRLHADLDIVLAHKLRCPWQPELAIGAINEEGRVYWNELRDRIAGIDDQMLQDEVATQQRELQRRRNLFRSVRPAVPLAGRTVILTDDGIATGATLLAAVQVVQTQNPSQLIVAVPVAAPQRAREVARECDQTICLEMPSDFSAVGQVYRSFDPVEDEEVVALLRKFAPAS</sequence>
<evidence type="ECO:0000259" key="1">
    <source>
        <dbReference type="Pfam" id="PF00156"/>
    </source>
</evidence>
<dbReference type="InterPro" id="IPR029057">
    <property type="entry name" value="PRTase-like"/>
</dbReference>
<organism evidence="2 3">
    <name type="scientific">Roseiconus nitratireducens</name>
    <dbReference type="NCBI Taxonomy" id="2605748"/>
    <lineage>
        <taxon>Bacteria</taxon>
        <taxon>Pseudomonadati</taxon>
        <taxon>Planctomycetota</taxon>
        <taxon>Planctomycetia</taxon>
        <taxon>Pirellulales</taxon>
        <taxon>Pirellulaceae</taxon>
        <taxon>Roseiconus</taxon>
    </lineage>
</organism>
<gene>
    <name evidence="2" type="ORF">FYK55_12660</name>
</gene>
<dbReference type="Gene3D" id="3.30.1310.20">
    <property type="entry name" value="PRTase-like"/>
    <property type="match status" value="1"/>
</dbReference>
<reference evidence="2 3" key="1">
    <citation type="submission" date="2019-08" db="EMBL/GenBank/DDBJ databases">
        <authorList>
            <person name="Dhanesh K."/>
            <person name="Kumar G."/>
            <person name="Sasikala C."/>
            <person name="Venkata Ramana C."/>
        </authorList>
    </citation>
    <scope>NUCLEOTIDE SEQUENCE [LARGE SCALE GENOMIC DNA]</scope>
    <source>
        <strain evidence="2 3">JC645</strain>
    </source>
</reference>
<dbReference type="Proteomes" id="UP000324479">
    <property type="component" value="Unassembled WGS sequence"/>
</dbReference>
<dbReference type="EMBL" id="VWOX01000006">
    <property type="protein sequence ID" value="KAA5543129.1"/>
    <property type="molecule type" value="Genomic_DNA"/>
</dbReference>
<proteinExistence type="predicted"/>